<comment type="caution">
    <text evidence="1">The sequence shown here is derived from an EMBL/GenBank/DDBJ whole genome shotgun (WGS) entry which is preliminary data.</text>
</comment>
<dbReference type="InterPro" id="IPR011048">
    <property type="entry name" value="Haem_d1_sf"/>
</dbReference>
<proteinExistence type="predicted"/>
<sequence length="629" mass="67892">MSALPGNYVIAIERAIRRVSFVDTDTLTVAQQISIDGDVVDVAVTGDFNKAVICSFNAQKLFEMNLRTNPPSVVHTFNSPIPLEAVALTADNRFAVSVVGGSPAQMVSYSLEDASGSWIPADAQAVASSPDLSGRLLTARYNAGRVRLYYIDNAGMITDSGNEVMAGDTPLNLAYTPDGRFCFVANYYADEIVVLYTGNSNYFGETSRTPVIGHPQTIVVSKNGQRVYVLTTREVASFEFDPVAQRLSLTGRFNHNLDIVSYFGVDRMTLDATESKLIISGQNQLAAFNLTGTLLGIVPGVKSDGGVAAGQSSYRLPIDTILVPSRSGILQFLDETLRPIIGEVFLKNADNVVITKDCTRAIVPSYDNGSRLMDIDLTTRPPSLKHSVQTPVSVLSLGITPDSRYAVGVPSYENGQMVSYSLSDQTVKSIPTDAQAVAVSPNGSGLILAACYVKGLVRCYRIDEGGSMTDTGIALEAGNDPINLAFSPDGNFAFVANWEAQEIVVLDTSSPYYISEASRTGLIGKPQTILVSRDGSKVYVLTSPLEVQIFNFDPVSKRLTLLSSFNHNLRPLFEFGVDMMALNSDETRLYIYTFVTLTARTMLAFTTTGERLYGPSGVLTQGVAICKPM</sequence>
<evidence type="ECO:0000313" key="1">
    <source>
        <dbReference type="EMBL" id="MCE5173757.1"/>
    </source>
</evidence>
<protein>
    <submittedName>
        <fullName evidence="1">Uncharacterized protein</fullName>
    </submittedName>
</protein>
<evidence type="ECO:0000313" key="2">
    <source>
        <dbReference type="Proteomes" id="UP001199916"/>
    </source>
</evidence>
<accession>A0ABS8YR11</accession>
<reference evidence="1 2" key="1">
    <citation type="submission" date="2021-11" db="EMBL/GenBank/DDBJ databases">
        <title>Draft genome sequence of Paenibacillus profundus YoMME, a new Gram-positive bacteria with exoelectrogenic properties.</title>
        <authorList>
            <person name="Hubenova Y."/>
            <person name="Hubenova E."/>
            <person name="Manasiev Y."/>
            <person name="Peykov S."/>
            <person name="Mitov M."/>
        </authorList>
    </citation>
    <scope>NUCLEOTIDE SEQUENCE [LARGE SCALE GENOMIC DNA]</scope>
    <source>
        <strain evidence="1 2">YoMME</strain>
    </source>
</reference>
<gene>
    <name evidence="1" type="ORF">LQV63_31555</name>
</gene>
<organism evidence="1 2">
    <name type="scientific">Paenibacillus profundus</name>
    <dbReference type="NCBI Taxonomy" id="1173085"/>
    <lineage>
        <taxon>Bacteria</taxon>
        <taxon>Bacillati</taxon>
        <taxon>Bacillota</taxon>
        <taxon>Bacilli</taxon>
        <taxon>Bacillales</taxon>
        <taxon>Paenibacillaceae</taxon>
        <taxon>Paenibacillus</taxon>
    </lineage>
</organism>
<dbReference type="EMBL" id="JAJNBZ010000087">
    <property type="protein sequence ID" value="MCE5173757.1"/>
    <property type="molecule type" value="Genomic_DNA"/>
</dbReference>
<keyword evidence="2" id="KW-1185">Reference proteome</keyword>
<dbReference type="Gene3D" id="2.130.10.10">
    <property type="entry name" value="YVTN repeat-like/Quinoprotein amine dehydrogenase"/>
    <property type="match status" value="2"/>
</dbReference>
<name>A0ABS8YR11_9BACL</name>
<dbReference type="Proteomes" id="UP001199916">
    <property type="component" value="Unassembled WGS sequence"/>
</dbReference>
<dbReference type="InterPro" id="IPR015943">
    <property type="entry name" value="WD40/YVTN_repeat-like_dom_sf"/>
</dbReference>
<dbReference type="PANTHER" id="PTHR47197:SF3">
    <property type="entry name" value="DIHYDRO-HEME D1 DEHYDROGENASE"/>
    <property type="match status" value="1"/>
</dbReference>
<dbReference type="InterPro" id="IPR051200">
    <property type="entry name" value="Host-pathogen_enzymatic-act"/>
</dbReference>
<dbReference type="RefSeq" id="WP_233699645.1">
    <property type="nucleotide sequence ID" value="NZ_JAJNBZ010000087.1"/>
</dbReference>
<dbReference type="PANTHER" id="PTHR47197">
    <property type="entry name" value="PROTEIN NIRF"/>
    <property type="match status" value="1"/>
</dbReference>
<dbReference type="SUPFAM" id="SSF51004">
    <property type="entry name" value="C-terminal (heme d1) domain of cytochrome cd1-nitrite reductase"/>
    <property type="match status" value="2"/>
</dbReference>